<evidence type="ECO:0000256" key="5">
    <source>
        <dbReference type="SAM" id="SignalP"/>
    </source>
</evidence>
<evidence type="ECO:0000256" key="4">
    <source>
        <dbReference type="ARBA" id="ARBA00022970"/>
    </source>
</evidence>
<dbReference type="PANTHER" id="PTHR30483:SF38">
    <property type="entry name" value="BLR7848 PROTEIN"/>
    <property type="match status" value="1"/>
</dbReference>
<accession>A0A2U3QJ34</accession>
<dbReference type="GO" id="GO:0006865">
    <property type="term" value="P:amino acid transport"/>
    <property type="evidence" value="ECO:0007669"/>
    <property type="project" value="UniProtKB-KW"/>
</dbReference>
<keyword evidence="8" id="KW-1185">Reference proteome</keyword>
<dbReference type="Pfam" id="PF13458">
    <property type="entry name" value="Peripla_BP_6"/>
    <property type="match status" value="1"/>
</dbReference>
<dbReference type="Gene3D" id="3.40.50.2300">
    <property type="match status" value="2"/>
</dbReference>
<dbReference type="InterPro" id="IPR028081">
    <property type="entry name" value="Leu-bd"/>
</dbReference>
<comment type="similarity">
    <text evidence="1">Belongs to the leucine-binding protein family.</text>
</comment>
<protein>
    <submittedName>
        <fullName evidence="7">ABC transporter</fullName>
    </submittedName>
</protein>
<name>A0A2U3QJ34_9BACT</name>
<evidence type="ECO:0000313" key="7">
    <source>
        <dbReference type="EMBL" id="SPQ01416.1"/>
    </source>
</evidence>
<reference evidence="8" key="1">
    <citation type="submission" date="2018-03" db="EMBL/GenBank/DDBJ databases">
        <authorList>
            <person name="Zecchin S."/>
        </authorList>
    </citation>
    <scope>NUCLEOTIDE SEQUENCE [LARGE SCALE GENOMIC DNA]</scope>
</reference>
<dbReference type="PANTHER" id="PTHR30483">
    <property type="entry name" value="LEUCINE-SPECIFIC-BINDING PROTEIN"/>
    <property type="match status" value="1"/>
</dbReference>
<evidence type="ECO:0000256" key="3">
    <source>
        <dbReference type="ARBA" id="ARBA00022729"/>
    </source>
</evidence>
<dbReference type="SUPFAM" id="SSF53822">
    <property type="entry name" value="Periplasmic binding protein-like I"/>
    <property type="match status" value="1"/>
</dbReference>
<keyword evidence="3 5" id="KW-0732">Signal</keyword>
<evidence type="ECO:0000259" key="6">
    <source>
        <dbReference type="Pfam" id="PF13458"/>
    </source>
</evidence>
<feature type="chain" id="PRO_5015749968" evidence="5">
    <location>
        <begin position="25"/>
        <end position="394"/>
    </location>
</feature>
<dbReference type="EMBL" id="OUUY01000101">
    <property type="protein sequence ID" value="SPQ01416.1"/>
    <property type="molecule type" value="Genomic_DNA"/>
</dbReference>
<evidence type="ECO:0000256" key="1">
    <source>
        <dbReference type="ARBA" id="ARBA00010062"/>
    </source>
</evidence>
<keyword evidence="2" id="KW-0813">Transport</keyword>
<dbReference type="InterPro" id="IPR000709">
    <property type="entry name" value="Leu_Ile_Val-bd"/>
</dbReference>
<sequence>MKIVSFFVVSILCIIMLAASPVLAADTIKVGAILAVTGPAAFLGAPEAKTLEMMVEDINKKGGIKGKKIQLIIKDSGASPEKAFSFAKQLIEEDKVLAIIGPSTSGETMKIKNVAEDGKTILLSCAAAEVIVNPVAKYVFKTPQMDKDAVVKIFQQMNYMKLSKVGVLSSNTGFGKAGKEQIEKLAPEYGIQIVANEVYDKAATDLTAEVTKVKASGAQAILNWSIEPAQAIVIKNARQLGFKGPIFQSHGFGNIKYVQAAGEAAEGVIFPAGRLLVVDMLPNNHPQKAVLTKYKKDYESKYKEEASTFGGHAYDAMVILEKAIEKAGSTDKEAVRSAIESLKNVVGTGGVFSFSPQDHNGIHIDSFSFEMITVKKGKFEILQASAGKGTAKKK</sequence>
<feature type="domain" description="Leucine-binding protein" evidence="6">
    <location>
        <begin position="27"/>
        <end position="363"/>
    </location>
</feature>
<dbReference type="OrthoDB" id="9783240at2"/>
<keyword evidence="4" id="KW-0029">Amino-acid transport</keyword>
<evidence type="ECO:0000313" key="8">
    <source>
        <dbReference type="Proteomes" id="UP000245125"/>
    </source>
</evidence>
<dbReference type="Proteomes" id="UP000245125">
    <property type="component" value="Unassembled WGS sequence"/>
</dbReference>
<proteinExistence type="inferred from homology"/>
<gene>
    <name evidence="7" type="ORF">NBG4_530022</name>
</gene>
<dbReference type="CDD" id="cd06333">
    <property type="entry name" value="PBP1_ABC_RPA1789-like"/>
    <property type="match status" value="1"/>
</dbReference>
<dbReference type="PRINTS" id="PR00337">
    <property type="entry name" value="LEUILEVALBP"/>
</dbReference>
<dbReference type="InterPro" id="IPR028082">
    <property type="entry name" value="Peripla_BP_I"/>
</dbReference>
<organism evidence="7 8">
    <name type="scientific">Candidatus Sulfobium mesophilum</name>
    <dbReference type="NCBI Taxonomy" id="2016548"/>
    <lineage>
        <taxon>Bacteria</taxon>
        <taxon>Pseudomonadati</taxon>
        <taxon>Nitrospirota</taxon>
        <taxon>Nitrospiria</taxon>
        <taxon>Nitrospirales</taxon>
        <taxon>Nitrospiraceae</taxon>
        <taxon>Candidatus Sulfobium</taxon>
    </lineage>
</organism>
<feature type="signal peptide" evidence="5">
    <location>
        <begin position="1"/>
        <end position="24"/>
    </location>
</feature>
<evidence type="ECO:0000256" key="2">
    <source>
        <dbReference type="ARBA" id="ARBA00022448"/>
    </source>
</evidence>
<dbReference type="InterPro" id="IPR051010">
    <property type="entry name" value="BCAA_transport"/>
</dbReference>
<dbReference type="AlphaFoldDB" id="A0A2U3QJ34"/>